<dbReference type="SMART" id="SM00987">
    <property type="entry name" value="UreE_C"/>
    <property type="match status" value="1"/>
</dbReference>
<comment type="similarity">
    <text evidence="8">Belongs to the uracil-DNA glycosylase (UDG) superfamily. Type 5 (UDGb) family.</text>
</comment>
<dbReference type="InterPro" id="IPR036895">
    <property type="entry name" value="Uracil-DNA_glycosylase-like_sf"/>
</dbReference>
<protein>
    <recommendedName>
        <fullName evidence="9">Type-5 uracil-DNA glycosylase</fullName>
    </recommendedName>
</protein>
<reference evidence="11" key="1">
    <citation type="submission" date="2020-05" db="EMBL/GenBank/DDBJ databases">
        <authorList>
            <person name="Chiriac C."/>
            <person name="Salcher M."/>
            <person name="Ghai R."/>
            <person name="Kavagutti S V."/>
        </authorList>
    </citation>
    <scope>NUCLEOTIDE SEQUENCE</scope>
</reference>
<proteinExistence type="inferred from homology"/>
<evidence type="ECO:0000256" key="6">
    <source>
        <dbReference type="ARBA" id="ARBA00023014"/>
    </source>
</evidence>
<organism evidence="11">
    <name type="scientific">freshwater metagenome</name>
    <dbReference type="NCBI Taxonomy" id="449393"/>
    <lineage>
        <taxon>unclassified sequences</taxon>
        <taxon>metagenomes</taxon>
        <taxon>ecological metagenomes</taxon>
    </lineage>
</organism>
<dbReference type="PANTHER" id="PTHR33693">
    <property type="entry name" value="TYPE-5 URACIL-DNA GLYCOSYLASE"/>
    <property type="match status" value="1"/>
</dbReference>
<dbReference type="GO" id="GO:0046872">
    <property type="term" value="F:metal ion binding"/>
    <property type="evidence" value="ECO:0007669"/>
    <property type="project" value="UniProtKB-KW"/>
</dbReference>
<sequence>MTASAASPAGVSRRACATASLEVLNEAICACRACPRLVGWREEVAVAKRAAYADDTYWGAPVPSFGSDRPSILIVGLAPGAHGANRTGRMFTGDRSGDWLFGSLHRVGLAASPASTSRSDGQRLETVRITAAVRCAPPDNKPTTAERDTCAPWLDREIELVATELRVVVALGGFAWAAALSTLARCGWSLPKPRPRFGHGAQVVLERNGSGSLVLLGCYHPSQQNTFTGRLTEPMLDRVFTNARQIASP</sequence>
<dbReference type="GO" id="GO:0033958">
    <property type="term" value="F:DNA-deoxyinosine glycosylase activity"/>
    <property type="evidence" value="ECO:0007669"/>
    <property type="project" value="InterPro"/>
</dbReference>
<dbReference type="InterPro" id="IPR044147">
    <property type="entry name" value="UdgB-like"/>
</dbReference>
<evidence type="ECO:0000256" key="8">
    <source>
        <dbReference type="ARBA" id="ARBA00023779"/>
    </source>
</evidence>
<dbReference type="GO" id="GO:0006284">
    <property type="term" value="P:base-excision repair"/>
    <property type="evidence" value="ECO:0007669"/>
    <property type="project" value="InterPro"/>
</dbReference>
<evidence type="ECO:0000256" key="3">
    <source>
        <dbReference type="ARBA" id="ARBA00022763"/>
    </source>
</evidence>
<keyword evidence="2" id="KW-0479">Metal-binding</keyword>
<evidence type="ECO:0000256" key="9">
    <source>
        <dbReference type="ARBA" id="ARBA00023887"/>
    </source>
</evidence>
<evidence type="ECO:0000256" key="7">
    <source>
        <dbReference type="ARBA" id="ARBA00023204"/>
    </source>
</evidence>
<dbReference type="GO" id="GO:0051539">
    <property type="term" value="F:4 iron, 4 sulfur cluster binding"/>
    <property type="evidence" value="ECO:0007669"/>
    <property type="project" value="UniProtKB-KW"/>
</dbReference>
<feature type="domain" description="Uracil-DNA glycosylase-like" evidence="10">
    <location>
        <begin position="63"/>
        <end position="240"/>
    </location>
</feature>
<name>A0A6J7EB15_9ZZZZ</name>
<keyword evidence="7" id="KW-0234">DNA repair</keyword>
<dbReference type="SMART" id="SM00986">
    <property type="entry name" value="UDG"/>
    <property type="match status" value="1"/>
</dbReference>
<keyword evidence="4" id="KW-0378">Hydrolase</keyword>
<dbReference type="EMBL" id="CAFBLS010000128">
    <property type="protein sequence ID" value="CAB4878545.1"/>
    <property type="molecule type" value="Genomic_DNA"/>
</dbReference>
<evidence type="ECO:0000259" key="10">
    <source>
        <dbReference type="SMART" id="SM00986"/>
    </source>
</evidence>
<evidence type="ECO:0000313" key="11">
    <source>
        <dbReference type="EMBL" id="CAB4878545.1"/>
    </source>
</evidence>
<dbReference type="InterPro" id="IPR051536">
    <property type="entry name" value="UDG_Type-4/5"/>
</dbReference>
<evidence type="ECO:0000256" key="1">
    <source>
        <dbReference type="ARBA" id="ARBA00022485"/>
    </source>
</evidence>
<evidence type="ECO:0000256" key="2">
    <source>
        <dbReference type="ARBA" id="ARBA00022723"/>
    </source>
</evidence>
<evidence type="ECO:0000256" key="4">
    <source>
        <dbReference type="ARBA" id="ARBA00022801"/>
    </source>
</evidence>
<accession>A0A6J7EB15</accession>
<dbReference type="InterPro" id="IPR005122">
    <property type="entry name" value="Uracil-DNA_glycosylase-like"/>
</dbReference>
<evidence type="ECO:0000256" key="5">
    <source>
        <dbReference type="ARBA" id="ARBA00023004"/>
    </source>
</evidence>
<dbReference type="Gene3D" id="3.40.470.10">
    <property type="entry name" value="Uracil-DNA glycosylase-like domain"/>
    <property type="match status" value="1"/>
</dbReference>
<dbReference type="CDD" id="cd10031">
    <property type="entry name" value="UDG-F5_TTUDGB_like"/>
    <property type="match status" value="1"/>
</dbReference>
<dbReference type="GO" id="GO:0004844">
    <property type="term" value="F:uracil DNA N-glycosylase activity"/>
    <property type="evidence" value="ECO:0007669"/>
    <property type="project" value="InterPro"/>
</dbReference>
<dbReference type="SUPFAM" id="SSF52141">
    <property type="entry name" value="Uracil-DNA glycosylase-like"/>
    <property type="match status" value="1"/>
</dbReference>
<dbReference type="PANTHER" id="PTHR33693:SF3">
    <property type="entry name" value="TYPE-5 URACIL-DNA GLYCOSYLASE"/>
    <property type="match status" value="1"/>
</dbReference>
<dbReference type="AlphaFoldDB" id="A0A6J7EB15"/>
<dbReference type="Pfam" id="PF03167">
    <property type="entry name" value="UDG"/>
    <property type="match status" value="1"/>
</dbReference>
<keyword evidence="6" id="KW-0411">Iron-sulfur</keyword>
<gene>
    <name evidence="11" type="ORF">UFOPK3402_01098</name>
</gene>
<keyword evidence="1" id="KW-0004">4Fe-4S</keyword>
<keyword evidence="3" id="KW-0227">DNA damage</keyword>
<keyword evidence="5" id="KW-0408">Iron</keyword>